<name>A0AAN6QDJ8_9PEZI</name>
<proteinExistence type="predicted"/>
<gene>
    <name evidence="2" type="ORF">N656DRAFT_784278</name>
</gene>
<feature type="compositionally biased region" description="Low complexity" evidence="1">
    <location>
        <begin position="82"/>
        <end position="99"/>
    </location>
</feature>
<feature type="region of interest" description="Disordered" evidence="1">
    <location>
        <begin position="71"/>
        <end position="100"/>
    </location>
</feature>
<evidence type="ECO:0000313" key="3">
    <source>
        <dbReference type="Proteomes" id="UP001302812"/>
    </source>
</evidence>
<dbReference type="Proteomes" id="UP001302812">
    <property type="component" value="Unassembled WGS sequence"/>
</dbReference>
<dbReference type="EMBL" id="MU853364">
    <property type="protein sequence ID" value="KAK4108255.1"/>
    <property type="molecule type" value="Genomic_DNA"/>
</dbReference>
<sequence length="433" mass="46645">MSETRGAVTASTATSKRWGGNLPCYHGPDDGCAAHNPDNLPHFFAQLPSSCKPASANILNFKSLFERATGKQKPNADAAPNPSLLLPPITSSLSQTPQTCTPLPRVHPSVPYSLAPYHVHEATSATLGSNVLQLLTCHGTTPSRAVLFYPALTWSITPLVCLCPFPSPPTAVTTNDPNQTQQKTFLVRYTLTFPISLPEKGWNGNPPQDLSYSKNWLASPFYRGFSPCPHCTRVFHSVRLKSSCDSSSPRKERKYVRTVRIDYALKNVLGQEIKGVWKSEEAESQTPGQGNNNNMSCGMCYTDFGMEFVEGLREVTVRMWVWKDLGLGWVGDGGEGDVKWEAARGGRTLRRDRADFGRIRRAFEGSGMGRTAGGIRGGTNYVSDGTCTDGADHGEGGAETKPPAPGPGLGPQPSPTSPLPGPPPPGPPPPYTP</sequence>
<keyword evidence="3" id="KW-1185">Reference proteome</keyword>
<feature type="compositionally biased region" description="Pro residues" evidence="1">
    <location>
        <begin position="402"/>
        <end position="433"/>
    </location>
</feature>
<reference evidence="2" key="2">
    <citation type="submission" date="2023-05" db="EMBL/GenBank/DDBJ databases">
        <authorList>
            <consortium name="Lawrence Berkeley National Laboratory"/>
            <person name="Steindorff A."/>
            <person name="Hensen N."/>
            <person name="Bonometti L."/>
            <person name="Westerberg I."/>
            <person name="Brannstrom I.O."/>
            <person name="Guillou S."/>
            <person name="Cros-Aarteil S."/>
            <person name="Calhoun S."/>
            <person name="Haridas S."/>
            <person name="Kuo A."/>
            <person name="Mondo S."/>
            <person name="Pangilinan J."/>
            <person name="Riley R."/>
            <person name="Labutti K."/>
            <person name="Andreopoulos B."/>
            <person name="Lipzen A."/>
            <person name="Chen C."/>
            <person name="Yanf M."/>
            <person name="Daum C."/>
            <person name="Ng V."/>
            <person name="Clum A."/>
            <person name="Ohm R."/>
            <person name="Martin F."/>
            <person name="Silar P."/>
            <person name="Natvig D."/>
            <person name="Lalanne C."/>
            <person name="Gautier V."/>
            <person name="Ament-Velasquez S.L."/>
            <person name="Kruys A."/>
            <person name="Hutchinson M.I."/>
            <person name="Powell A.J."/>
            <person name="Barry K."/>
            <person name="Miller A.N."/>
            <person name="Grigoriev I.V."/>
            <person name="Debuchy R."/>
            <person name="Gladieux P."/>
            <person name="Thoren M.H."/>
            <person name="Johannesson H."/>
        </authorList>
    </citation>
    <scope>NUCLEOTIDE SEQUENCE</scope>
    <source>
        <strain evidence="2">CBS 508.74</strain>
    </source>
</reference>
<reference evidence="2" key="1">
    <citation type="journal article" date="2023" name="Mol. Phylogenet. Evol.">
        <title>Genome-scale phylogeny and comparative genomics of the fungal order Sordariales.</title>
        <authorList>
            <person name="Hensen N."/>
            <person name="Bonometti L."/>
            <person name="Westerberg I."/>
            <person name="Brannstrom I.O."/>
            <person name="Guillou S."/>
            <person name="Cros-Aarteil S."/>
            <person name="Calhoun S."/>
            <person name="Haridas S."/>
            <person name="Kuo A."/>
            <person name="Mondo S."/>
            <person name="Pangilinan J."/>
            <person name="Riley R."/>
            <person name="LaButti K."/>
            <person name="Andreopoulos B."/>
            <person name="Lipzen A."/>
            <person name="Chen C."/>
            <person name="Yan M."/>
            <person name="Daum C."/>
            <person name="Ng V."/>
            <person name="Clum A."/>
            <person name="Steindorff A."/>
            <person name="Ohm R.A."/>
            <person name="Martin F."/>
            <person name="Silar P."/>
            <person name="Natvig D.O."/>
            <person name="Lalanne C."/>
            <person name="Gautier V."/>
            <person name="Ament-Velasquez S.L."/>
            <person name="Kruys A."/>
            <person name="Hutchinson M.I."/>
            <person name="Powell A.J."/>
            <person name="Barry K."/>
            <person name="Miller A.N."/>
            <person name="Grigoriev I.V."/>
            <person name="Debuchy R."/>
            <person name="Gladieux P."/>
            <person name="Hiltunen Thoren M."/>
            <person name="Johannesson H."/>
        </authorList>
    </citation>
    <scope>NUCLEOTIDE SEQUENCE</scope>
    <source>
        <strain evidence="2">CBS 508.74</strain>
    </source>
</reference>
<accession>A0AAN6QDJ8</accession>
<organism evidence="2 3">
    <name type="scientific">Canariomyces notabilis</name>
    <dbReference type="NCBI Taxonomy" id="2074819"/>
    <lineage>
        <taxon>Eukaryota</taxon>
        <taxon>Fungi</taxon>
        <taxon>Dikarya</taxon>
        <taxon>Ascomycota</taxon>
        <taxon>Pezizomycotina</taxon>
        <taxon>Sordariomycetes</taxon>
        <taxon>Sordariomycetidae</taxon>
        <taxon>Sordariales</taxon>
        <taxon>Chaetomiaceae</taxon>
        <taxon>Canariomyces</taxon>
    </lineage>
</organism>
<feature type="region of interest" description="Disordered" evidence="1">
    <location>
        <begin position="369"/>
        <end position="433"/>
    </location>
</feature>
<protein>
    <submittedName>
        <fullName evidence="2">Uncharacterized protein</fullName>
    </submittedName>
</protein>
<evidence type="ECO:0000256" key="1">
    <source>
        <dbReference type="SAM" id="MobiDB-lite"/>
    </source>
</evidence>
<dbReference type="RefSeq" id="XP_064665825.1">
    <property type="nucleotide sequence ID" value="XM_064816130.1"/>
</dbReference>
<evidence type="ECO:0000313" key="2">
    <source>
        <dbReference type="EMBL" id="KAK4108255.1"/>
    </source>
</evidence>
<dbReference type="AlphaFoldDB" id="A0AAN6QDJ8"/>
<dbReference type="GeneID" id="89940255"/>
<comment type="caution">
    <text evidence="2">The sequence shown here is derived from an EMBL/GenBank/DDBJ whole genome shotgun (WGS) entry which is preliminary data.</text>
</comment>